<protein>
    <recommendedName>
        <fullName evidence="4">DUF4870 domain-containing protein</fullName>
    </recommendedName>
</protein>
<keyword evidence="1" id="KW-1133">Transmembrane helix</keyword>
<dbReference type="EMBL" id="VOLT01000009">
    <property type="protein sequence ID" value="TWX65897.1"/>
    <property type="molecule type" value="Genomic_DNA"/>
</dbReference>
<keyword evidence="1" id="KW-0812">Transmembrane</keyword>
<evidence type="ECO:0000256" key="1">
    <source>
        <dbReference type="SAM" id="Phobius"/>
    </source>
</evidence>
<gene>
    <name evidence="2" type="ORF">ESZ36_16460</name>
</gene>
<comment type="caution">
    <text evidence="2">The sequence shown here is derived from an EMBL/GenBank/DDBJ whole genome shotgun (WGS) entry which is preliminary data.</text>
</comment>
<accession>A0A5C6QB96</accession>
<proteinExistence type="predicted"/>
<dbReference type="OrthoDB" id="8778085at2"/>
<evidence type="ECO:0000313" key="2">
    <source>
        <dbReference type="EMBL" id="TWX65897.1"/>
    </source>
</evidence>
<dbReference type="AlphaFoldDB" id="A0A5C6QB96"/>
<evidence type="ECO:0008006" key="4">
    <source>
        <dbReference type="Google" id="ProtNLM"/>
    </source>
</evidence>
<keyword evidence="3" id="KW-1185">Reference proteome</keyword>
<feature type="transmembrane region" description="Helical" evidence="1">
    <location>
        <begin position="92"/>
        <end position="114"/>
    </location>
</feature>
<evidence type="ECO:0000313" key="3">
    <source>
        <dbReference type="Proteomes" id="UP000321822"/>
    </source>
</evidence>
<reference evidence="2 3" key="1">
    <citation type="submission" date="2019-07" db="EMBL/GenBank/DDBJ databases">
        <title>Genomes of sea-ice associated Colwellia species.</title>
        <authorList>
            <person name="Bowman J.P."/>
        </authorList>
    </citation>
    <scope>NUCLEOTIDE SEQUENCE [LARGE SCALE GENOMIC DNA]</scope>
    <source>
        <strain evidence="2 3">ACAM 459</strain>
    </source>
</reference>
<organism evidence="2 3">
    <name type="scientific">Colwellia demingiae</name>
    <dbReference type="NCBI Taxonomy" id="89401"/>
    <lineage>
        <taxon>Bacteria</taxon>
        <taxon>Pseudomonadati</taxon>
        <taxon>Pseudomonadota</taxon>
        <taxon>Gammaproteobacteria</taxon>
        <taxon>Alteromonadales</taxon>
        <taxon>Colwelliaceae</taxon>
        <taxon>Colwellia</taxon>
    </lineage>
</organism>
<feature type="transmembrane region" description="Helical" evidence="1">
    <location>
        <begin position="67"/>
        <end position="86"/>
    </location>
</feature>
<name>A0A5C6QB96_9GAMM</name>
<keyword evidence="1" id="KW-0472">Membrane</keyword>
<feature type="transmembrane region" description="Helical" evidence="1">
    <location>
        <begin position="23"/>
        <end position="46"/>
    </location>
</feature>
<dbReference type="RefSeq" id="WP_146789876.1">
    <property type="nucleotide sequence ID" value="NZ_VOLT01000009.1"/>
</dbReference>
<dbReference type="Proteomes" id="UP000321822">
    <property type="component" value="Unassembled WGS sequence"/>
</dbReference>
<sequence length="124" mass="13749">MVLPQTDTMTAVDKQQIKQASNAALASILNLTFLPGIAFIWLILAIKNMTPTSISYYHAKLGIKVNLVAFIALGVVSVLMVILGGFDSAWTWVYVITYFTFVHTTFIILAVWALTRAWSGLKLR</sequence>